<dbReference type="OrthoDB" id="7871856at2"/>
<accession>A0A1G5GE48</accession>
<keyword evidence="3" id="KW-1185">Reference proteome</keyword>
<feature type="region of interest" description="Disordered" evidence="1">
    <location>
        <begin position="29"/>
        <end position="82"/>
    </location>
</feature>
<evidence type="ECO:0000256" key="1">
    <source>
        <dbReference type="SAM" id="MobiDB-lite"/>
    </source>
</evidence>
<evidence type="ECO:0000313" key="2">
    <source>
        <dbReference type="EMBL" id="SCY49794.1"/>
    </source>
</evidence>
<dbReference type="RefSeq" id="WP_090742535.1">
    <property type="nucleotide sequence ID" value="NZ_FMVT01000005.1"/>
</dbReference>
<gene>
    <name evidence="2" type="ORF">SAMN05660710_01727</name>
</gene>
<name>A0A1G5GE48_9RHOB</name>
<proteinExistence type="predicted"/>
<sequence length="82" mass="9511">MNMNQITKMFTRLVMRRIMNWGINQGMDTISKARKPKAAPPPPQVDNDGNLIEAQQPSDAQNRKQARQMAQKVKTMNRMTRR</sequence>
<organism evidence="2 3">
    <name type="scientific">Paracoccus tibetensis</name>
    <dbReference type="NCBI Taxonomy" id="336292"/>
    <lineage>
        <taxon>Bacteria</taxon>
        <taxon>Pseudomonadati</taxon>
        <taxon>Pseudomonadota</taxon>
        <taxon>Alphaproteobacteria</taxon>
        <taxon>Rhodobacterales</taxon>
        <taxon>Paracoccaceae</taxon>
        <taxon>Paracoccus</taxon>
    </lineage>
</organism>
<evidence type="ECO:0000313" key="3">
    <source>
        <dbReference type="Proteomes" id="UP000199502"/>
    </source>
</evidence>
<dbReference type="Proteomes" id="UP000199502">
    <property type="component" value="Unassembled WGS sequence"/>
</dbReference>
<dbReference type="AlphaFoldDB" id="A0A1G5GE48"/>
<reference evidence="2 3" key="1">
    <citation type="submission" date="2016-10" db="EMBL/GenBank/DDBJ databases">
        <authorList>
            <person name="de Groot N.N."/>
        </authorList>
    </citation>
    <scope>NUCLEOTIDE SEQUENCE [LARGE SCALE GENOMIC DNA]</scope>
    <source>
        <strain evidence="2 3">CGMCC 1.8925</strain>
    </source>
</reference>
<dbReference type="STRING" id="336292.SAMN05660710_01727"/>
<dbReference type="EMBL" id="FMVT01000005">
    <property type="protein sequence ID" value="SCY49794.1"/>
    <property type="molecule type" value="Genomic_DNA"/>
</dbReference>
<protein>
    <submittedName>
        <fullName evidence="2">Uncharacterized protein</fullName>
    </submittedName>
</protein>